<dbReference type="Gene3D" id="3.40.50.300">
    <property type="entry name" value="P-loop containing nucleotide triphosphate hydrolases"/>
    <property type="match status" value="1"/>
</dbReference>
<dbReference type="GO" id="GO:0043138">
    <property type="term" value="F:3'-5' DNA helicase activity"/>
    <property type="evidence" value="ECO:0007669"/>
    <property type="project" value="TreeGrafter"/>
</dbReference>
<dbReference type="GO" id="GO:0003676">
    <property type="term" value="F:nucleic acid binding"/>
    <property type="evidence" value="ECO:0007669"/>
    <property type="project" value="InterPro"/>
</dbReference>
<dbReference type="GO" id="GO:0005524">
    <property type="term" value="F:ATP binding"/>
    <property type="evidence" value="ECO:0007669"/>
    <property type="project" value="InterPro"/>
</dbReference>
<dbReference type="GO" id="GO:0006289">
    <property type="term" value="P:nucleotide-excision repair"/>
    <property type="evidence" value="ECO:0007669"/>
    <property type="project" value="TreeGrafter"/>
</dbReference>
<keyword evidence="2" id="KW-0378">Hydrolase</keyword>
<keyword evidence="2" id="KW-0547">Nucleotide-binding</keyword>
<sequence length="700" mass="77668">MGEEEEREIEVRALNGESTKIWMPAGKCVKDLKQLLALTWPPAIAAAGTAASSTPNFHLFFKGVKLSLQSHLGSLDIQQGQFLVLVPFIKKDRPQNPKPDFSTNVPKQSSTSTFADSAHSDMMQEFSSLFERSGDTSGQPHRETENFDFGHKRKRDFDNFSDSCVDTGGPYAFVWSVLQTPNKRIIEEQNSEKFVEILNSLNCLKNPRSGKCMFFAAEVCKNKMVSCMCPLWLKRIIQAFSFLNIFSAFCQVQREEITLAKLKEALTQLGKFGCQASFEDIKHLCVLCPKVVSFANNDPTHINPADAVVIISSGNEERTETENNPANGQKGMSLSKAFSAMRKRERSFKSILQGAAKFLMSKSGNENAVPLSLKGLIKLINEGGTKVSGKEGHTKVTFCQSPTSSSHAFRQRCCRETNHLLPLAMIQHLREGIGSKGQMMHVEDIGAKKAIYAEVPSDLSDRTKSALKCMGITKLYSHQAESILASLAHKNVVVSTTTSSGKSLCYNVPVLEVLSQNLSSCALYLFPTKALAQDQLRAWLAMTKEFDASINIGVYDGDTSQKDRIWLRDNSRLLITNPDMLHMSILPFHQQFSRILTNLRFVVIDEAHVYKGAFGCHTALILRRLRRLCSHVYGSDPLFVFSTATSANPLEHCMELANLSTLELINNDGSPSAQKLFVLWNPASCLRTVSFPPDGLVVSQ</sequence>
<dbReference type="InterPro" id="IPR014001">
    <property type="entry name" value="Helicase_ATP-bd"/>
</dbReference>
<organism evidence="2">
    <name type="scientific">Rhizophora mucronata</name>
    <name type="common">Asiatic mangrove</name>
    <dbReference type="NCBI Taxonomy" id="61149"/>
    <lineage>
        <taxon>Eukaryota</taxon>
        <taxon>Viridiplantae</taxon>
        <taxon>Streptophyta</taxon>
        <taxon>Embryophyta</taxon>
        <taxon>Tracheophyta</taxon>
        <taxon>Spermatophyta</taxon>
        <taxon>Magnoliopsida</taxon>
        <taxon>eudicotyledons</taxon>
        <taxon>Gunneridae</taxon>
        <taxon>Pentapetalae</taxon>
        <taxon>rosids</taxon>
        <taxon>fabids</taxon>
        <taxon>Malpighiales</taxon>
        <taxon>Rhizophoraceae</taxon>
        <taxon>Rhizophora</taxon>
    </lineage>
</organism>
<dbReference type="EMBL" id="GGEC01046558">
    <property type="protein sequence ID" value="MBX27042.1"/>
    <property type="molecule type" value="Transcribed_RNA"/>
</dbReference>
<reference evidence="2" key="1">
    <citation type="submission" date="2018-02" db="EMBL/GenBank/DDBJ databases">
        <title>Rhizophora mucronata_Transcriptome.</title>
        <authorList>
            <person name="Meera S.P."/>
            <person name="Sreeshan A."/>
            <person name="Augustine A."/>
        </authorList>
    </citation>
    <scope>NUCLEOTIDE SEQUENCE</scope>
    <source>
        <tissue evidence="2">Leaf</tissue>
    </source>
</reference>
<dbReference type="PROSITE" id="PS51192">
    <property type="entry name" value="HELICASE_ATP_BIND_1"/>
    <property type="match status" value="1"/>
</dbReference>
<dbReference type="SUPFAM" id="SSF54236">
    <property type="entry name" value="Ubiquitin-like"/>
    <property type="match status" value="1"/>
</dbReference>
<dbReference type="GO" id="GO:0036297">
    <property type="term" value="P:interstrand cross-link repair"/>
    <property type="evidence" value="ECO:0007669"/>
    <property type="project" value="TreeGrafter"/>
</dbReference>
<dbReference type="SMART" id="SM00487">
    <property type="entry name" value="DEXDc"/>
    <property type="match status" value="1"/>
</dbReference>
<dbReference type="PANTHER" id="PTHR47957:SF3">
    <property type="entry name" value="ATP-DEPENDENT HELICASE HRQ1"/>
    <property type="match status" value="1"/>
</dbReference>
<dbReference type="GO" id="GO:0005634">
    <property type="term" value="C:nucleus"/>
    <property type="evidence" value="ECO:0007669"/>
    <property type="project" value="TreeGrafter"/>
</dbReference>
<evidence type="ECO:0000259" key="1">
    <source>
        <dbReference type="PROSITE" id="PS51192"/>
    </source>
</evidence>
<dbReference type="InterPro" id="IPR011545">
    <property type="entry name" value="DEAD/DEAH_box_helicase_dom"/>
</dbReference>
<accession>A0A2P2MA22</accession>
<dbReference type="InterPro" id="IPR027417">
    <property type="entry name" value="P-loop_NTPase"/>
</dbReference>
<protein>
    <submittedName>
        <fullName evidence="2">Putative ATP-dependent helicase YprA isoform X2</fullName>
    </submittedName>
</protein>
<dbReference type="PANTHER" id="PTHR47957">
    <property type="entry name" value="ATP-DEPENDENT HELICASE HRQ1"/>
    <property type="match status" value="1"/>
</dbReference>
<proteinExistence type="predicted"/>
<evidence type="ECO:0000313" key="2">
    <source>
        <dbReference type="EMBL" id="MBX27042.1"/>
    </source>
</evidence>
<dbReference type="AlphaFoldDB" id="A0A2P2MA22"/>
<dbReference type="SUPFAM" id="SSF52540">
    <property type="entry name" value="P-loop containing nucleoside triphosphate hydrolases"/>
    <property type="match status" value="1"/>
</dbReference>
<dbReference type="CDD" id="cd17923">
    <property type="entry name" value="DEXHc_Hrq1-like"/>
    <property type="match status" value="1"/>
</dbReference>
<keyword evidence="2" id="KW-0067">ATP-binding</keyword>
<keyword evidence="2" id="KW-0347">Helicase</keyword>
<dbReference type="InterPro" id="IPR029071">
    <property type="entry name" value="Ubiquitin-like_domsf"/>
</dbReference>
<dbReference type="Pfam" id="PF00270">
    <property type="entry name" value="DEAD"/>
    <property type="match status" value="1"/>
</dbReference>
<name>A0A2P2MA22_RHIMU</name>
<feature type="domain" description="Helicase ATP-binding" evidence="1">
    <location>
        <begin position="483"/>
        <end position="664"/>
    </location>
</feature>